<dbReference type="SUPFAM" id="SSF53822">
    <property type="entry name" value="Periplasmic binding protein-like I"/>
    <property type="match status" value="1"/>
</dbReference>
<dbReference type="AlphaFoldDB" id="A0A329MNC2"/>
<dbReference type="Gene3D" id="1.10.260.40">
    <property type="entry name" value="lambda repressor-like DNA-binding domains"/>
    <property type="match status" value="1"/>
</dbReference>
<dbReference type="Proteomes" id="UP000250369">
    <property type="component" value="Unassembled WGS sequence"/>
</dbReference>
<keyword evidence="2" id="KW-0238">DNA-binding</keyword>
<proteinExistence type="predicted"/>
<dbReference type="RefSeq" id="WP_113030542.1">
    <property type="nucleotide sequence ID" value="NZ_QMFB01000004.1"/>
</dbReference>
<dbReference type="CDD" id="cd06267">
    <property type="entry name" value="PBP1_LacI_sugar_binding-like"/>
    <property type="match status" value="1"/>
</dbReference>
<dbReference type="GO" id="GO:0000976">
    <property type="term" value="F:transcription cis-regulatory region binding"/>
    <property type="evidence" value="ECO:0007669"/>
    <property type="project" value="TreeGrafter"/>
</dbReference>
<evidence type="ECO:0000256" key="2">
    <source>
        <dbReference type="ARBA" id="ARBA00023125"/>
    </source>
</evidence>
<protein>
    <submittedName>
        <fullName evidence="5">LacI family transcriptional regulator</fullName>
    </submittedName>
</protein>
<dbReference type="PROSITE" id="PS50932">
    <property type="entry name" value="HTH_LACI_2"/>
    <property type="match status" value="1"/>
</dbReference>
<keyword evidence="3" id="KW-0804">Transcription</keyword>
<dbReference type="InterPro" id="IPR000843">
    <property type="entry name" value="HTH_LacI"/>
</dbReference>
<dbReference type="Gene3D" id="3.40.50.2300">
    <property type="match status" value="2"/>
</dbReference>
<dbReference type="GO" id="GO:0003700">
    <property type="term" value="F:DNA-binding transcription factor activity"/>
    <property type="evidence" value="ECO:0007669"/>
    <property type="project" value="TreeGrafter"/>
</dbReference>
<dbReference type="Pfam" id="PF00356">
    <property type="entry name" value="LacI"/>
    <property type="match status" value="1"/>
</dbReference>
<reference evidence="5 6" key="1">
    <citation type="journal article" date="2009" name="Int. J. Syst. Evol. Microbiol.">
        <title>Paenibacillus contaminans sp. nov., isolated from a contaminated laboratory plate.</title>
        <authorList>
            <person name="Chou J.H."/>
            <person name="Lee J.H."/>
            <person name="Lin M.C."/>
            <person name="Chang P.S."/>
            <person name="Arun A.B."/>
            <person name="Young C.C."/>
            <person name="Chen W.M."/>
        </authorList>
    </citation>
    <scope>NUCLEOTIDE SEQUENCE [LARGE SCALE GENOMIC DNA]</scope>
    <source>
        <strain evidence="5 6">CKOBP-6</strain>
    </source>
</reference>
<dbReference type="OrthoDB" id="9775106at2"/>
<evidence type="ECO:0000313" key="5">
    <source>
        <dbReference type="EMBL" id="RAV21451.1"/>
    </source>
</evidence>
<evidence type="ECO:0000259" key="4">
    <source>
        <dbReference type="PROSITE" id="PS50932"/>
    </source>
</evidence>
<gene>
    <name evidence="5" type="ORF">DQG23_09220</name>
</gene>
<keyword evidence="1" id="KW-0805">Transcription regulation</keyword>
<evidence type="ECO:0000313" key="6">
    <source>
        <dbReference type="Proteomes" id="UP000250369"/>
    </source>
</evidence>
<name>A0A329MNC2_9BACL</name>
<organism evidence="5 6">
    <name type="scientific">Paenibacillus contaminans</name>
    <dbReference type="NCBI Taxonomy" id="450362"/>
    <lineage>
        <taxon>Bacteria</taxon>
        <taxon>Bacillati</taxon>
        <taxon>Bacillota</taxon>
        <taxon>Bacilli</taxon>
        <taxon>Bacillales</taxon>
        <taxon>Paenibacillaceae</taxon>
        <taxon>Paenibacillus</taxon>
    </lineage>
</organism>
<keyword evidence="6" id="KW-1185">Reference proteome</keyword>
<dbReference type="PANTHER" id="PTHR30146:SF109">
    <property type="entry name" value="HTH-TYPE TRANSCRIPTIONAL REGULATOR GALS"/>
    <property type="match status" value="1"/>
</dbReference>
<evidence type="ECO:0000256" key="1">
    <source>
        <dbReference type="ARBA" id="ARBA00023015"/>
    </source>
</evidence>
<dbReference type="Pfam" id="PF13377">
    <property type="entry name" value="Peripla_BP_3"/>
    <property type="match status" value="1"/>
</dbReference>
<dbReference type="InterPro" id="IPR028082">
    <property type="entry name" value="Peripla_BP_I"/>
</dbReference>
<dbReference type="SMART" id="SM00354">
    <property type="entry name" value="HTH_LACI"/>
    <property type="match status" value="1"/>
</dbReference>
<dbReference type="CDD" id="cd01392">
    <property type="entry name" value="HTH_LacI"/>
    <property type="match status" value="1"/>
</dbReference>
<sequence length="337" mass="37822">MKHTLESIAKLAGVSRGTVSRVVNDQPGVKPEVRDKVLSIIEQTGYVPHPQARSLAGGKTGNIGVMVFGQNPNFLTHHIFYEVLQGLQTESAASGYDLVLFANRMDSDREYWKRIVLRQKVDGLIIMGEHIQQEYLLYYRQQHIPYVLVGKRSYDHLPLACVTSDYRGGAYQATKHLLERGKRQIAYIQGLVHTYHENERFAGYYQALTEAGVDVDPSLIIGGMADQAEARLQMKRLIERNIRFDGVFAANDLMAFGAMESLFERGFRVPQDVAVVGYDDIQAASYFSPPLTTVHQDKLKLGREAVGLLMDMLRGELGENESKDIFIANELIVRGST</sequence>
<feature type="domain" description="HTH lacI-type" evidence="4">
    <location>
        <begin position="4"/>
        <end position="57"/>
    </location>
</feature>
<dbReference type="SUPFAM" id="SSF47413">
    <property type="entry name" value="lambda repressor-like DNA-binding domains"/>
    <property type="match status" value="1"/>
</dbReference>
<dbReference type="InterPro" id="IPR046335">
    <property type="entry name" value="LacI/GalR-like_sensor"/>
</dbReference>
<evidence type="ECO:0000256" key="3">
    <source>
        <dbReference type="ARBA" id="ARBA00023163"/>
    </source>
</evidence>
<dbReference type="EMBL" id="QMFB01000004">
    <property type="protein sequence ID" value="RAV21451.1"/>
    <property type="molecule type" value="Genomic_DNA"/>
</dbReference>
<comment type="caution">
    <text evidence="5">The sequence shown here is derived from an EMBL/GenBank/DDBJ whole genome shotgun (WGS) entry which is preliminary data.</text>
</comment>
<dbReference type="InterPro" id="IPR010982">
    <property type="entry name" value="Lambda_DNA-bd_dom_sf"/>
</dbReference>
<dbReference type="PANTHER" id="PTHR30146">
    <property type="entry name" value="LACI-RELATED TRANSCRIPTIONAL REPRESSOR"/>
    <property type="match status" value="1"/>
</dbReference>
<accession>A0A329MNC2</accession>